<dbReference type="Gene3D" id="3.40.50.2000">
    <property type="entry name" value="Glycogen Phosphorylase B"/>
    <property type="match status" value="1"/>
</dbReference>
<protein>
    <submittedName>
        <fullName evidence="2">UDP-N-acetylglucosamine--N-acetylmuramyl-(Pentapeptide) pyrophosphoryl-undecaprenol N-acetylglucosamine transferase</fullName>
        <ecNumber evidence="2">2.4.1.227</ecNumber>
    </submittedName>
</protein>
<feature type="domain" description="Glycosyl transferase family 28 C-terminal" evidence="1">
    <location>
        <begin position="268"/>
        <end position="337"/>
    </location>
</feature>
<dbReference type="InterPro" id="IPR007235">
    <property type="entry name" value="Glyco_trans_28_C"/>
</dbReference>
<accession>A0A644TRT2</accession>
<dbReference type="EMBL" id="VSSQ01000048">
    <property type="protein sequence ID" value="MPL69696.1"/>
    <property type="molecule type" value="Genomic_DNA"/>
</dbReference>
<gene>
    <name evidence="2" type="primary">murG_8</name>
    <name evidence="2" type="ORF">SDC9_15443</name>
</gene>
<organism evidence="2">
    <name type="scientific">bioreactor metagenome</name>
    <dbReference type="NCBI Taxonomy" id="1076179"/>
    <lineage>
        <taxon>unclassified sequences</taxon>
        <taxon>metagenomes</taxon>
        <taxon>ecological metagenomes</taxon>
    </lineage>
</organism>
<proteinExistence type="predicted"/>
<dbReference type="Pfam" id="PF04101">
    <property type="entry name" value="Glyco_tran_28_C"/>
    <property type="match status" value="1"/>
</dbReference>
<sequence length="377" mass="42209">MSQRKPRILVCPLDWGLGHATRCIPVIRSLMKAGALPVIAADGHQFQLLRLEFPGAEFVNLRGYRVHYSKRIPAGIQILLQTPRLLFNVYREHLKLKKLITSLDVDAVISDNRYGLWHQRTCSVLITHQLNILPPPALSVFKPLVHKLVRFFIRRFHFCWVPDLATSPNLSGYLSHGKTLPENTSYIGLLSRFNENPENEKQIKLYDIVAIVSGPEPQRSIFEQILTEQLPPSGKKCLILRGVPGDQEIISIRKNLDVTNHLPSDMLGKLLRSGPLVICRAGYSTLMEIATMANKAILIPTPGQTEQEYLAETLDKSGIYVACRQDNLNLKTAIAEAERRPGLSIQQENQLLESAIKALMESIELGPPAGLSRNGTL</sequence>
<dbReference type="SUPFAM" id="SSF53756">
    <property type="entry name" value="UDP-Glycosyltransferase/glycogen phosphorylase"/>
    <property type="match status" value="1"/>
</dbReference>
<evidence type="ECO:0000313" key="2">
    <source>
        <dbReference type="EMBL" id="MPL69696.1"/>
    </source>
</evidence>
<dbReference type="EC" id="2.4.1.227" evidence="2"/>
<dbReference type="GO" id="GO:0016758">
    <property type="term" value="F:hexosyltransferase activity"/>
    <property type="evidence" value="ECO:0007669"/>
    <property type="project" value="InterPro"/>
</dbReference>
<name>A0A644TRT2_9ZZZZ</name>
<reference evidence="2" key="1">
    <citation type="submission" date="2019-08" db="EMBL/GenBank/DDBJ databases">
        <authorList>
            <person name="Kucharzyk K."/>
            <person name="Murdoch R.W."/>
            <person name="Higgins S."/>
            <person name="Loffler F."/>
        </authorList>
    </citation>
    <scope>NUCLEOTIDE SEQUENCE</scope>
</reference>
<dbReference type="PANTHER" id="PTHR21015:SF22">
    <property type="entry name" value="GLYCOSYLTRANSFERASE"/>
    <property type="match status" value="1"/>
</dbReference>
<comment type="caution">
    <text evidence="2">The sequence shown here is derived from an EMBL/GenBank/DDBJ whole genome shotgun (WGS) entry which is preliminary data.</text>
</comment>
<evidence type="ECO:0000259" key="1">
    <source>
        <dbReference type="Pfam" id="PF04101"/>
    </source>
</evidence>
<keyword evidence="2" id="KW-0808">Transferase</keyword>
<dbReference type="PANTHER" id="PTHR21015">
    <property type="entry name" value="UDP-N-ACETYLGLUCOSAMINE--N-ACETYLMURAMYL-(PENTAPEPTIDE) PYROPHOSPHORYL-UNDECAPRENOL N-ACETYLGLUCOSAMINE TRANSFERASE 1"/>
    <property type="match status" value="1"/>
</dbReference>
<dbReference type="AlphaFoldDB" id="A0A644TRT2"/>
<keyword evidence="2" id="KW-0328">Glycosyltransferase</keyword>